<dbReference type="GO" id="GO:0010628">
    <property type="term" value="P:positive regulation of gene expression"/>
    <property type="evidence" value="ECO:0007669"/>
    <property type="project" value="EnsemblMetazoa"/>
</dbReference>
<dbReference type="GO" id="GO:0008069">
    <property type="term" value="P:dorsal/ventral axis specification, ovarian follicular epithelium"/>
    <property type="evidence" value="ECO:0007669"/>
    <property type="project" value="EnsemblMetazoa"/>
</dbReference>
<dbReference type="GO" id="GO:0001752">
    <property type="term" value="P:compound eye photoreceptor fate commitment"/>
    <property type="evidence" value="ECO:0007669"/>
    <property type="project" value="EnsemblMetazoa"/>
</dbReference>
<feature type="compositionally biased region" description="Low complexity" evidence="4">
    <location>
        <begin position="421"/>
        <end position="477"/>
    </location>
</feature>
<dbReference type="GO" id="GO:0005829">
    <property type="term" value="C:cytosol"/>
    <property type="evidence" value="ECO:0007669"/>
    <property type="project" value="EnsemblMetazoa"/>
</dbReference>
<dbReference type="GO" id="GO:1990928">
    <property type="term" value="P:response to amino acid starvation"/>
    <property type="evidence" value="ECO:0007669"/>
    <property type="project" value="EnsemblMetazoa"/>
</dbReference>
<dbReference type="STRING" id="7260.B4NKF2"/>
<dbReference type="KEGG" id="dwi:6650141"/>
<name>B4NKF2_DROWI</name>
<dbReference type="PROSITE" id="PS50177">
    <property type="entry name" value="NTF2_DOMAIN"/>
    <property type="match status" value="1"/>
</dbReference>
<protein>
    <recommendedName>
        <fullName evidence="9">Rasputin</fullName>
    </recommendedName>
</protein>
<dbReference type="GO" id="GO:1990904">
    <property type="term" value="C:ribonucleoprotein complex"/>
    <property type="evidence" value="ECO:0007669"/>
    <property type="project" value="EnsemblMetazoa"/>
</dbReference>
<sequence length="715" mass="76891">MVMDATQSQQPSPQSVGREFVRQYYTLLNKAPNHLHRFYNNNSSFIHGESTLVVGQRDIHNRIQQLNFNDCHAKISQVDAQATLGQGVVVQVTGELSNDGQPMRRFTQTFVLAAQSPKKYYVHNDIFRYQDLYIEDEQDGESRSENDEEHDIQVQVGSNVDQGVQVVGDMSQPPPQQQQLPAQAQVVVPAQQVAPTAAGSGPQPIFYPMPQSGAPAGRGPVPVLPAAPQAAAVPLPAQFANQQPIQNGVVSHEELQQQQQGPPQALVQPSASPLIQQQQQAPSGAPVLPTNVGIVPVQSTSFQQSPLVAPQLIQPQQHQPQQLPPQQQQQAILPPQQQLIEPEEPVSAPINVQSTNEVHTNTSRQPQKPSTPVDDFKTIHEQQQQEKYEAAKQQQNEPKTYANLFKSTSSSPSGFVNAALQQQQQLHQQQQQSINNSYNNSSSSTTNSAGGNGSGQVSYSTTASSYNNSTGNNNGNSRLDNGGPLPQRNNSIRNNKGDFEQRRPSNAQQFGDNQQLFLGNIPHHASEDELREIFSRFGNVIELRILSKSGNKVPPGIRSPLNYGFITYDDSEAVQKCLANCPLYFPENSPDGQKLNVEEKKPRMRNDMAPRQPIGGGNNLNNNMGRIGGGNNGPQSRPMGNGGGGGGMMRNTGGSGGNMRAGGGGGNGAPRLGGGGGGGSFGQRNDNRGSGNQSNGPLRGSGNGQSGGGGNYGRR</sequence>
<dbReference type="InterPro" id="IPR032710">
    <property type="entry name" value="NTF2-like_dom_sf"/>
</dbReference>
<gene>
    <name evidence="7" type="primary">Dwil\GK13947</name>
    <name evidence="7" type="ORF">Dwil_GK13947</name>
</gene>
<dbReference type="GO" id="GO:0003729">
    <property type="term" value="F:mRNA binding"/>
    <property type="evidence" value="ECO:0007669"/>
    <property type="project" value="TreeGrafter"/>
</dbReference>
<dbReference type="EMBL" id="CH964272">
    <property type="protein sequence ID" value="EDW84082.1"/>
    <property type="molecule type" value="Genomic_DNA"/>
</dbReference>
<dbReference type="SUPFAM" id="SSF54427">
    <property type="entry name" value="NTF2-like"/>
    <property type="match status" value="1"/>
</dbReference>
<feature type="compositionally biased region" description="Polar residues" evidence="4">
    <location>
        <begin position="270"/>
        <end position="282"/>
    </location>
</feature>
<evidence type="ECO:0000256" key="3">
    <source>
        <dbReference type="PROSITE-ProRule" id="PRU00176"/>
    </source>
</evidence>
<dbReference type="HOGENOM" id="CLU_022209_0_2_1"/>
<dbReference type="GO" id="GO:0034063">
    <property type="term" value="P:stress granule assembly"/>
    <property type="evidence" value="ECO:0007669"/>
    <property type="project" value="EnsemblMetazoa"/>
</dbReference>
<dbReference type="CDD" id="cd12229">
    <property type="entry name" value="RRM_G3BP"/>
    <property type="match status" value="1"/>
</dbReference>
<evidence type="ECO:0000259" key="6">
    <source>
        <dbReference type="PROSITE" id="PS50177"/>
    </source>
</evidence>
<dbReference type="InterPro" id="IPR039539">
    <property type="entry name" value="Ras_GTPase_bind_prot"/>
</dbReference>
<dbReference type="SMART" id="SM00360">
    <property type="entry name" value="RRM"/>
    <property type="match status" value="1"/>
</dbReference>
<dbReference type="InterPro" id="IPR035979">
    <property type="entry name" value="RBD_domain_sf"/>
</dbReference>
<feature type="compositionally biased region" description="Gly residues" evidence="4">
    <location>
        <begin position="699"/>
        <end position="715"/>
    </location>
</feature>
<dbReference type="OrthoDB" id="339151at2759"/>
<dbReference type="SMR" id="B4NKF2"/>
<evidence type="ECO:0000256" key="2">
    <source>
        <dbReference type="ARBA" id="ARBA00022884"/>
    </source>
</evidence>
<organism evidence="7 8">
    <name type="scientific">Drosophila willistoni</name>
    <name type="common">Fruit fly</name>
    <dbReference type="NCBI Taxonomy" id="7260"/>
    <lineage>
        <taxon>Eukaryota</taxon>
        <taxon>Metazoa</taxon>
        <taxon>Ecdysozoa</taxon>
        <taxon>Arthropoda</taxon>
        <taxon>Hexapoda</taxon>
        <taxon>Insecta</taxon>
        <taxon>Pterygota</taxon>
        <taxon>Neoptera</taxon>
        <taxon>Endopterygota</taxon>
        <taxon>Diptera</taxon>
        <taxon>Brachycera</taxon>
        <taxon>Muscomorpha</taxon>
        <taxon>Ephydroidea</taxon>
        <taxon>Drosophilidae</taxon>
        <taxon>Drosophila</taxon>
        <taxon>Sophophora</taxon>
    </lineage>
</organism>
<dbReference type="FunCoup" id="B4NKF2">
    <property type="interactions" value="1680"/>
</dbReference>
<dbReference type="InterPro" id="IPR012677">
    <property type="entry name" value="Nucleotide-bd_a/b_plait_sf"/>
</dbReference>
<evidence type="ECO:0000313" key="7">
    <source>
        <dbReference type="EMBL" id="EDW84082.1"/>
    </source>
</evidence>
<proteinExistence type="predicted"/>
<dbReference type="PROSITE" id="PS50102">
    <property type="entry name" value="RRM"/>
    <property type="match status" value="1"/>
</dbReference>
<dbReference type="InterPro" id="IPR018222">
    <property type="entry name" value="Nuclear_transport_factor_2_euk"/>
</dbReference>
<feature type="domain" description="NTF2" evidence="6">
    <location>
        <begin position="16"/>
        <end position="129"/>
    </location>
</feature>
<feature type="region of interest" description="Disordered" evidence="4">
    <location>
        <begin position="606"/>
        <end position="715"/>
    </location>
</feature>
<dbReference type="Pfam" id="PF02136">
    <property type="entry name" value="NTF2"/>
    <property type="match status" value="1"/>
</dbReference>
<dbReference type="Pfam" id="PF00076">
    <property type="entry name" value="RRM_1"/>
    <property type="match status" value="1"/>
</dbReference>
<dbReference type="InParanoid" id="B4NKF2"/>
<feature type="domain" description="RRM" evidence="5">
    <location>
        <begin position="514"/>
        <end position="602"/>
    </location>
</feature>
<dbReference type="AlphaFoldDB" id="B4NKF2"/>
<dbReference type="InterPro" id="IPR000504">
    <property type="entry name" value="RRM_dom"/>
</dbReference>
<evidence type="ECO:0000313" key="8">
    <source>
        <dbReference type="Proteomes" id="UP000007798"/>
    </source>
</evidence>
<evidence type="ECO:0008006" key="9">
    <source>
        <dbReference type="Google" id="ProtNLM"/>
    </source>
</evidence>
<dbReference type="Gene3D" id="3.30.70.330">
    <property type="match status" value="1"/>
</dbReference>
<dbReference type="eggNOG" id="KOG0116">
    <property type="taxonomic scope" value="Eukaryota"/>
</dbReference>
<dbReference type="PhylomeDB" id="B4NKF2"/>
<keyword evidence="2 3" id="KW-0694">RNA-binding</keyword>
<dbReference type="GO" id="GO:0016318">
    <property type="term" value="P:ommatidial rotation"/>
    <property type="evidence" value="ECO:0007669"/>
    <property type="project" value="EnsemblMetazoa"/>
</dbReference>
<dbReference type="Proteomes" id="UP000007798">
    <property type="component" value="Unassembled WGS sequence"/>
</dbReference>
<evidence type="ECO:0000256" key="1">
    <source>
        <dbReference type="ARBA" id="ARBA00004210"/>
    </source>
</evidence>
<dbReference type="PANTHER" id="PTHR10693:SF20">
    <property type="entry name" value="AT27578P"/>
    <property type="match status" value="1"/>
</dbReference>
<dbReference type="GO" id="GO:0010494">
    <property type="term" value="C:cytoplasmic stress granule"/>
    <property type="evidence" value="ECO:0007669"/>
    <property type="project" value="UniProtKB-SubCell"/>
</dbReference>
<dbReference type="Gene3D" id="3.10.450.50">
    <property type="match status" value="1"/>
</dbReference>
<dbReference type="SUPFAM" id="SSF54928">
    <property type="entry name" value="RNA-binding domain, RBD"/>
    <property type="match status" value="1"/>
</dbReference>
<dbReference type="PANTHER" id="PTHR10693">
    <property type="entry name" value="RAS GTPASE-ACTIVATING PROTEIN-BINDING PROTEIN"/>
    <property type="match status" value="1"/>
</dbReference>
<evidence type="ECO:0000256" key="4">
    <source>
        <dbReference type="SAM" id="MobiDB-lite"/>
    </source>
</evidence>
<keyword evidence="8" id="KW-1185">Reference proteome</keyword>
<reference evidence="7 8" key="1">
    <citation type="journal article" date="2007" name="Nature">
        <title>Evolution of genes and genomes on the Drosophila phylogeny.</title>
        <authorList>
            <consortium name="Drosophila 12 Genomes Consortium"/>
            <person name="Clark A.G."/>
            <person name="Eisen M.B."/>
            <person name="Smith D.R."/>
            <person name="Bergman C.M."/>
            <person name="Oliver B."/>
            <person name="Markow T.A."/>
            <person name="Kaufman T.C."/>
            <person name="Kellis M."/>
            <person name="Gelbart W."/>
            <person name="Iyer V.N."/>
            <person name="Pollard D.A."/>
            <person name="Sackton T.B."/>
            <person name="Larracuente A.M."/>
            <person name="Singh N.D."/>
            <person name="Abad J.P."/>
            <person name="Abt D.N."/>
            <person name="Adryan B."/>
            <person name="Aguade M."/>
            <person name="Akashi H."/>
            <person name="Anderson W.W."/>
            <person name="Aquadro C.F."/>
            <person name="Ardell D.H."/>
            <person name="Arguello R."/>
            <person name="Artieri C.G."/>
            <person name="Barbash D.A."/>
            <person name="Barker D."/>
            <person name="Barsanti P."/>
            <person name="Batterham P."/>
            <person name="Batzoglou S."/>
            <person name="Begun D."/>
            <person name="Bhutkar A."/>
            <person name="Blanco E."/>
            <person name="Bosak S.A."/>
            <person name="Bradley R.K."/>
            <person name="Brand A.D."/>
            <person name="Brent M.R."/>
            <person name="Brooks A.N."/>
            <person name="Brown R.H."/>
            <person name="Butlin R.K."/>
            <person name="Caggese C."/>
            <person name="Calvi B.R."/>
            <person name="Bernardo de Carvalho A."/>
            <person name="Caspi A."/>
            <person name="Castrezana S."/>
            <person name="Celniker S.E."/>
            <person name="Chang J.L."/>
            <person name="Chapple C."/>
            <person name="Chatterji S."/>
            <person name="Chinwalla A."/>
            <person name="Civetta A."/>
            <person name="Clifton S.W."/>
            <person name="Comeron J.M."/>
            <person name="Costello J.C."/>
            <person name="Coyne J.A."/>
            <person name="Daub J."/>
            <person name="David R.G."/>
            <person name="Delcher A.L."/>
            <person name="Delehaunty K."/>
            <person name="Do C.B."/>
            <person name="Ebling H."/>
            <person name="Edwards K."/>
            <person name="Eickbush T."/>
            <person name="Evans J.D."/>
            <person name="Filipski A."/>
            <person name="Findeiss S."/>
            <person name="Freyhult E."/>
            <person name="Fulton L."/>
            <person name="Fulton R."/>
            <person name="Garcia A.C."/>
            <person name="Gardiner A."/>
            <person name="Garfield D.A."/>
            <person name="Garvin B.E."/>
            <person name="Gibson G."/>
            <person name="Gilbert D."/>
            <person name="Gnerre S."/>
            <person name="Godfrey J."/>
            <person name="Good R."/>
            <person name="Gotea V."/>
            <person name="Gravely B."/>
            <person name="Greenberg A.J."/>
            <person name="Griffiths-Jones S."/>
            <person name="Gross S."/>
            <person name="Guigo R."/>
            <person name="Gustafson E.A."/>
            <person name="Haerty W."/>
            <person name="Hahn M.W."/>
            <person name="Halligan D.L."/>
            <person name="Halpern A.L."/>
            <person name="Halter G.M."/>
            <person name="Han M.V."/>
            <person name="Heger A."/>
            <person name="Hillier L."/>
            <person name="Hinrichs A.S."/>
            <person name="Holmes I."/>
            <person name="Hoskins R.A."/>
            <person name="Hubisz M.J."/>
            <person name="Hultmark D."/>
            <person name="Huntley M.A."/>
            <person name="Jaffe D.B."/>
            <person name="Jagadeeshan S."/>
            <person name="Jeck W.R."/>
            <person name="Johnson J."/>
            <person name="Jones C.D."/>
            <person name="Jordan W.C."/>
            <person name="Karpen G.H."/>
            <person name="Kataoka E."/>
            <person name="Keightley P.D."/>
            <person name="Kheradpour P."/>
            <person name="Kirkness E.F."/>
            <person name="Koerich L.B."/>
            <person name="Kristiansen K."/>
            <person name="Kudrna D."/>
            <person name="Kulathinal R.J."/>
            <person name="Kumar S."/>
            <person name="Kwok R."/>
            <person name="Lander E."/>
            <person name="Langley C.H."/>
            <person name="Lapoint R."/>
            <person name="Lazzaro B.P."/>
            <person name="Lee S.J."/>
            <person name="Levesque L."/>
            <person name="Li R."/>
            <person name="Lin C.F."/>
            <person name="Lin M.F."/>
            <person name="Lindblad-Toh K."/>
            <person name="Llopart A."/>
            <person name="Long M."/>
            <person name="Low L."/>
            <person name="Lozovsky E."/>
            <person name="Lu J."/>
            <person name="Luo M."/>
            <person name="Machado C.A."/>
            <person name="Makalowski W."/>
            <person name="Marzo M."/>
            <person name="Matsuda M."/>
            <person name="Matzkin L."/>
            <person name="McAllister B."/>
            <person name="McBride C.S."/>
            <person name="McKernan B."/>
            <person name="McKernan K."/>
            <person name="Mendez-Lago M."/>
            <person name="Minx P."/>
            <person name="Mollenhauer M.U."/>
            <person name="Montooth K."/>
            <person name="Mount S.M."/>
            <person name="Mu X."/>
            <person name="Myers E."/>
            <person name="Negre B."/>
            <person name="Newfeld S."/>
            <person name="Nielsen R."/>
            <person name="Noor M.A."/>
            <person name="O'Grady P."/>
            <person name="Pachter L."/>
            <person name="Papaceit M."/>
            <person name="Parisi M.J."/>
            <person name="Parisi M."/>
            <person name="Parts L."/>
            <person name="Pedersen J.S."/>
            <person name="Pesole G."/>
            <person name="Phillippy A.M."/>
            <person name="Ponting C.P."/>
            <person name="Pop M."/>
            <person name="Porcelli D."/>
            <person name="Powell J.R."/>
            <person name="Prohaska S."/>
            <person name="Pruitt K."/>
            <person name="Puig M."/>
            <person name="Quesneville H."/>
            <person name="Ram K.R."/>
            <person name="Rand D."/>
            <person name="Rasmussen M.D."/>
            <person name="Reed L.K."/>
            <person name="Reenan R."/>
            <person name="Reily A."/>
            <person name="Remington K.A."/>
            <person name="Rieger T.T."/>
            <person name="Ritchie M.G."/>
            <person name="Robin C."/>
            <person name="Rogers Y.H."/>
            <person name="Rohde C."/>
            <person name="Rozas J."/>
            <person name="Rubenfield M.J."/>
            <person name="Ruiz A."/>
            <person name="Russo S."/>
            <person name="Salzberg S.L."/>
            <person name="Sanchez-Gracia A."/>
            <person name="Saranga D.J."/>
            <person name="Sato H."/>
            <person name="Schaeffer S.W."/>
            <person name="Schatz M.C."/>
            <person name="Schlenke T."/>
            <person name="Schwartz R."/>
            <person name="Segarra C."/>
            <person name="Singh R.S."/>
            <person name="Sirot L."/>
            <person name="Sirota M."/>
            <person name="Sisneros N.B."/>
            <person name="Smith C.D."/>
            <person name="Smith T.F."/>
            <person name="Spieth J."/>
            <person name="Stage D.E."/>
            <person name="Stark A."/>
            <person name="Stephan W."/>
            <person name="Strausberg R.L."/>
            <person name="Strempel S."/>
            <person name="Sturgill D."/>
            <person name="Sutton G."/>
            <person name="Sutton G.G."/>
            <person name="Tao W."/>
            <person name="Teichmann S."/>
            <person name="Tobari Y.N."/>
            <person name="Tomimura Y."/>
            <person name="Tsolas J.M."/>
            <person name="Valente V.L."/>
            <person name="Venter E."/>
            <person name="Venter J.C."/>
            <person name="Vicario S."/>
            <person name="Vieira F.G."/>
            <person name="Vilella A.J."/>
            <person name="Villasante A."/>
            <person name="Walenz B."/>
            <person name="Wang J."/>
            <person name="Wasserman M."/>
            <person name="Watts T."/>
            <person name="Wilson D."/>
            <person name="Wilson R.K."/>
            <person name="Wing R.A."/>
            <person name="Wolfner M.F."/>
            <person name="Wong A."/>
            <person name="Wong G.K."/>
            <person name="Wu C.I."/>
            <person name="Wu G."/>
            <person name="Yamamoto D."/>
            <person name="Yang H.P."/>
            <person name="Yang S.P."/>
            <person name="Yorke J.A."/>
            <person name="Yoshida K."/>
            <person name="Zdobnov E."/>
            <person name="Zhang P."/>
            <person name="Zhang Y."/>
            <person name="Zimin A.V."/>
            <person name="Baldwin J."/>
            <person name="Abdouelleil A."/>
            <person name="Abdulkadir J."/>
            <person name="Abebe A."/>
            <person name="Abera B."/>
            <person name="Abreu J."/>
            <person name="Acer S.C."/>
            <person name="Aftuck L."/>
            <person name="Alexander A."/>
            <person name="An P."/>
            <person name="Anderson E."/>
            <person name="Anderson S."/>
            <person name="Arachi H."/>
            <person name="Azer M."/>
            <person name="Bachantsang P."/>
            <person name="Barry A."/>
            <person name="Bayul T."/>
            <person name="Berlin A."/>
            <person name="Bessette D."/>
            <person name="Bloom T."/>
            <person name="Blye J."/>
            <person name="Boguslavskiy L."/>
            <person name="Bonnet C."/>
            <person name="Boukhgalter B."/>
            <person name="Bourzgui I."/>
            <person name="Brown A."/>
            <person name="Cahill P."/>
            <person name="Channer S."/>
            <person name="Cheshatsang Y."/>
            <person name="Chuda L."/>
            <person name="Citroen M."/>
            <person name="Collymore A."/>
            <person name="Cooke P."/>
            <person name="Costello M."/>
            <person name="D'Aco K."/>
            <person name="Daza R."/>
            <person name="De Haan G."/>
            <person name="DeGray S."/>
            <person name="DeMaso C."/>
            <person name="Dhargay N."/>
            <person name="Dooley K."/>
            <person name="Dooley E."/>
            <person name="Doricent M."/>
            <person name="Dorje P."/>
            <person name="Dorjee K."/>
            <person name="Dupes A."/>
            <person name="Elong R."/>
            <person name="Falk J."/>
            <person name="Farina A."/>
            <person name="Faro S."/>
            <person name="Ferguson D."/>
            <person name="Fisher S."/>
            <person name="Foley C.D."/>
            <person name="Franke A."/>
            <person name="Friedrich D."/>
            <person name="Gadbois L."/>
            <person name="Gearin G."/>
            <person name="Gearin C.R."/>
            <person name="Giannoukos G."/>
            <person name="Goode T."/>
            <person name="Graham J."/>
            <person name="Grandbois E."/>
            <person name="Grewal S."/>
            <person name="Gyaltsen K."/>
            <person name="Hafez N."/>
            <person name="Hagos B."/>
            <person name="Hall J."/>
            <person name="Henson C."/>
            <person name="Hollinger A."/>
            <person name="Honan T."/>
            <person name="Huard M.D."/>
            <person name="Hughes L."/>
            <person name="Hurhula B."/>
            <person name="Husby M.E."/>
            <person name="Kamat A."/>
            <person name="Kanga B."/>
            <person name="Kashin S."/>
            <person name="Khazanovich D."/>
            <person name="Kisner P."/>
            <person name="Lance K."/>
            <person name="Lara M."/>
            <person name="Lee W."/>
            <person name="Lennon N."/>
            <person name="Letendre F."/>
            <person name="LeVine R."/>
            <person name="Lipovsky A."/>
            <person name="Liu X."/>
            <person name="Liu J."/>
            <person name="Liu S."/>
            <person name="Lokyitsang T."/>
            <person name="Lokyitsang Y."/>
            <person name="Lubonja R."/>
            <person name="Lui A."/>
            <person name="MacDonald P."/>
            <person name="Magnisalis V."/>
            <person name="Maru K."/>
            <person name="Matthews C."/>
            <person name="McCusker W."/>
            <person name="McDonough S."/>
            <person name="Mehta T."/>
            <person name="Meldrim J."/>
            <person name="Meneus L."/>
            <person name="Mihai O."/>
            <person name="Mihalev A."/>
            <person name="Mihova T."/>
            <person name="Mittelman R."/>
            <person name="Mlenga V."/>
            <person name="Montmayeur A."/>
            <person name="Mulrain L."/>
            <person name="Navidi A."/>
            <person name="Naylor J."/>
            <person name="Negash T."/>
            <person name="Nguyen T."/>
            <person name="Nguyen N."/>
            <person name="Nicol R."/>
            <person name="Norbu C."/>
            <person name="Norbu N."/>
            <person name="Novod N."/>
            <person name="O'Neill B."/>
            <person name="Osman S."/>
            <person name="Markiewicz E."/>
            <person name="Oyono O.L."/>
            <person name="Patti C."/>
            <person name="Phunkhang P."/>
            <person name="Pierre F."/>
            <person name="Priest M."/>
            <person name="Raghuraman S."/>
            <person name="Rege F."/>
            <person name="Reyes R."/>
            <person name="Rise C."/>
            <person name="Rogov P."/>
            <person name="Ross K."/>
            <person name="Ryan E."/>
            <person name="Settipalli S."/>
            <person name="Shea T."/>
            <person name="Sherpa N."/>
            <person name="Shi L."/>
            <person name="Shih D."/>
            <person name="Sparrow T."/>
            <person name="Spaulding J."/>
            <person name="Stalker J."/>
            <person name="Stange-Thomann N."/>
            <person name="Stavropoulos S."/>
            <person name="Stone C."/>
            <person name="Strader C."/>
            <person name="Tesfaye S."/>
            <person name="Thomson T."/>
            <person name="Thoulutsang Y."/>
            <person name="Thoulutsang D."/>
            <person name="Topham K."/>
            <person name="Topping I."/>
            <person name="Tsamla T."/>
            <person name="Vassiliev H."/>
            <person name="Vo A."/>
            <person name="Wangchuk T."/>
            <person name="Wangdi T."/>
            <person name="Weiand M."/>
            <person name="Wilkinson J."/>
            <person name="Wilson A."/>
            <person name="Yadav S."/>
            <person name="Young G."/>
            <person name="Yu Q."/>
            <person name="Zembek L."/>
            <person name="Zhong D."/>
            <person name="Zimmer A."/>
            <person name="Zwirko Z."/>
            <person name="Jaffe D.B."/>
            <person name="Alvarez P."/>
            <person name="Brockman W."/>
            <person name="Butler J."/>
            <person name="Chin C."/>
            <person name="Gnerre S."/>
            <person name="Grabherr M."/>
            <person name="Kleber M."/>
            <person name="Mauceli E."/>
            <person name="MacCallum I."/>
        </authorList>
    </citation>
    <scope>NUCLEOTIDE SEQUENCE [LARGE SCALE GENOMIC DNA]</scope>
    <source>
        <strain evidence="8">Tucson 14030-0811.24</strain>
    </source>
</reference>
<feature type="compositionally biased region" description="Gly residues" evidence="4">
    <location>
        <begin position="640"/>
        <end position="681"/>
    </location>
</feature>
<feature type="region of interest" description="Disordered" evidence="4">
    <location>
        <begin position="252"/>
        <end position="284"/>
    </location>
</feature>
<dbReference type="FunFam" id="3.10.450.50:FF:000010">
    <property type="entry name" value="Ras GTPase-activating protein-binding protein"/>
    <property type="match status" value="1"/>
</dbReference>
<evidence type="ECO:0000259" key="5">
    <source>
        <dbReference type="PROSITE" id="PS50102"/>
    </source>
</evidence>
<accession>B4NKF2</accession>
<dbReference type="CDD" id="cd00780">
    <property type="entry name" value="NTF2"/>
    <property type="match status" value="1"/>
</dbReference>
<comment type="subcellular location">
    <subcellularLocation>
        <location evidence="1">Cytoplasm</location>
        <location evidence="1">Stress granule</location>
    </subcellularLocation>
</comment>
<dbReference type="OMA" id="KPRMRND"/>
<dbReference type="InterPro" id="IPR002075">
    <property type="entry name" value="NTF2_dom"/>
</dbReference>
<feature type="region of interest" description="Disordered" evidence="4">
    <location>
        <begin position="421"/>
        <end position="505"/>
    </location>
</feature>
<feature type="compositionally biased region" description="Low complexity" evidence="4">
    <location>
        <begin position="256"/>
        <end position="269"/>
    </location>
</feature>
<dbReference type="FunFam" id="3.30.70.330:FF:001406">
    <property type="entry name" value="AT27578p"/>
    <property type="match status" value="1"/>
</dbReference>